<gene>
    <name evidence="3" type="ORF">RF55_19012</name>
</gene>
<evidence type="ECO:0000256" key="2">
    <source>
        <dbReference type="SAM" id="MobiDB-lite"/>
    </source>
</evidence>
<feature type="region of interest" description="Disordered" evidence="2">
    <location>
        <begin position="40"/>
        <end position="61"/>
    </location>
</feature>
<dbReference type="AlphaFoldDB" id="A0A0J7MTK2"/>
<dbReference type="EMBL" id="LBMM01018301">
    <property type="protein sequence ID" value="KMQ83830.1"/>
    <property type="molecule type" value="Genomic_DNA"/>
</dbReference>
<protein>
    <submittedName>
        <fullName evidence="3">Uncharacterized protein</fullName>
    </submittedName>
</protein>
<dbReference type="PaxDb" id="67767-A0A0J7MTK2"/>
<reference evidence="3 4" key="1">
    <citation type="submission" date="2015-04" db="EMBL/GenBank/DDBJ databases">
        <title>Lasius niger genome sequencing.</title>
        <authorList>
            <person name="Konorov E.A."/>
            <person name="Nikitin M.A."/>
            <person name="Kirill M.V."/>
            <person name="Chang P."/>
        </authorList>
    </citation>
    <scope>NUCLEOTIDE SEQUENCE [LARGE SCALE GENOMIC DNA]</scope>
    <source>
        <tissue evidence="3">Whole</tissue>
    </source>
</reference>
<feature type="compositionally biased region" description="Polar residues" evidence="2">
    <location>
        <begin position="40"/>
        <end position="51"/>
    </location>
</feature>
<keyword evidence="1" id="KW-0175">Coiled coil</keyword>
<organism evidence="3 4">
    <name type="scientific">Lasius niger</name>
    <name type="common">Black garden ant</name>
    <dbReference type="NCBI Taxonomy" id="67767"/>
    <lineage>
        <taxon>Eukaryota</taxon>
        <taxon>Metazoa</taxon>
        <taxon>Ecdysozoa</taxon>
        <taxon>Arthropoda</taxon>
        <taxon>Hexapoda</taxon>
        <taxon>Insecta</taxon>
        <taxon>Pterygota</taxon>
        <taxon>Neoptera</taxon>
        <taxon>Endopterygota</taxon>
        <taxon>Hymenoptera</taxon>
        <taxon>Apocrita</taxon>
        <taxon>Aculeata</taxon>
        <taxon>Formicoidea</taxon>
        <taxon>Formicidae</taxon>
        <taxon>Formicinae</taxon>
        <taxon>Lasius</taxon>
        <taxon>Lasius</taxon>
    </lineage>
</organism>
<evidence type="ECO:0000256" key="1">
    <source>
        <dbReference type="SAM" id="Coils"/>
    </source>
</evidence>
<comment type="caution">
    <text evidence="3">The sequence shown here is derived from an EMBL/GenBank/DDBJ whole genome shotgun (WGS) entry which is preliminary data.</text>
</comment>
<proteinExistence type="predicted"/>
<dbReference type="OrthoDB" id="7552299at2759"/>
<sequence length="129" mass="14950">MLQSEKSTELQVPTTVSCDDERDTDLTYAEVETIMEISSKENQNVNPASSNVKKKTVKRGRQTRMPVISAVRRNQCFYDLAQSKAELVELMKEDLRAKSEIEIKILNTQLQKEQLEIELLRKQLQSYEQ</sequence>
<feature type="coiled-coil region" evidence="1">
    <location>
        <begin position="96"/>
        <end position="125"/>
    </location>
</feature>
<keyword evidence="4" id="KW-1185">Reference proteome</keyword>
<feature type="compositionally biased region" description="Basic residues" evidence="2">
    <location>
        <begin position="52"/>
        <end position="61"/>
    </location>
</feature>
<name>A0A0J7MTK2_LASNI</name>
<accession>A0A0J7MTK2</accession>
<evidence type="ECO:0000313" key="4">
    <source>
        <dbReference type="Proteomes" id="UP000036403"/>
    </source>
</evidence>
<dbReference type="Proteomes" id="UP000036403">
    <property type="component" value="Unassembled WGS sequence"/>
</dbReference>
<evidence type="ECO:0000313" key="3">
    <source>
        <dbReference type="EMBL" id="KMQ83830.1"/>
    </source>
</evidence>